<dbReference type="InterPro" id="IPR046228">
    <property type="entry name" value="DUF6261"/>
</dbReference>
<name>A0A0F5ITU8_9BACT</name>
<dbReference type="Pfam" id="PF19775">
    <property type="entry name" value="DUF6261"/>
    <property type="match status" value="1"/>
</dbReference>
<sequence>MGTYLKFTDFSANNFNNAEYLSFLRRFRALLPFPEQGGDRPEIESLSVNESNGVPALGVSAAQLTVLDAVIDQLTDLNNQSRISQETETLNDTDKQRDNVAVYALNRINNSATLPLQAEQEAGKFLRNVVKPYTGIARLPLNQETETIKGLLVDLRKPENASAVQALSLTPYLNELERLNNLYESLVAQRAAERLASSVDNSKIVRAQGDDIYDDITSLAFAWSLANPSDEATAFIRNVNALISDAQTAYNQRMGQKKKKESDRPEIE</sequence>
<evidence type="ECO:0000313" key="2">
    <source>
        <dbReference type="Proteomes" id="UP000033047"/>
    </source>
</evidence>
<dbReference type="HOGENOM" id="CLU_073049_0_0_10"/>
<comment type="caution">
    <text evidence="1">The sequence shown here is derived from an EMBL/GenBank/DDBJ whole genome shotgun (WGS) entry which is preliminary data.</text>
</comment>
<dbReference type="Proteomes" id="UP000033047">
    <property type="component" value="Unassembled WGS sequence"/>
</dbReference>
<dbReference type="STRING" id="927665.HMPREF1535_04210"/>
<dbReference type="PATRIC" id="fig|927665.4.peg.4325"/>
<reference evidence="1 2" key="1">
    <citation type="submission" date="2013-04" db="EMBL/GenBank/DDBJ databases">
        <title>The Genome Sequence of Parabacteroides goldsteinii DSM 19448.</title>
        <authorList>
            <consortium name="The Broad Institute Genomics Platform"/>
            <person name="Earl A."/>
            <person name="Ward D."/>
            <person name="Feldgarden M."/>
            <person name="Gevers D."/>
            <person name="Martens E."/>
            <person name="Sakamoto M."/>
            <person name="Benno Y."/>
            <person name="Song Y."/>
            <person name="Liu C."/>
            <person name="Lee J."/>
            <person name="Bolanos M."/>
            <person name="Vaisanen M.L."/>
            <person name="Finegold S.M."/>
            <person name="Walker B."/>
            <person name="Young S."/>
            <person name="Zeng Q."/>
            <person name="Gargeya S."/>
            <person name="Fitzgerald M."/>
            <person name="Haas B."/>
            <person name="Abouelleil A."/>
            <person name="Allen A.W."/>
            <person name="Alvarado L."/>
            <person name="Arachchi H.M."/>
            <person name="Berlin A.M."/>
            <person name="Chapman S.B."/>
            <person name="Gainer-Dewar J."/>
            <person name="Goldberg J."/>
            <person name="Griggs A."/>
            <person name="Gujja S."/>
            <person name="Hansen M."/>
            <person name="Howarth C."/>
            <person name="Imamovic A."/>
            <person name="Ireland A."/>
            <person name="Larimer J."/>
            <person name="McCowan C."/>
            <person name="Murphy C."/>
            <person name="Pearson M."/>
            <person name="Poon T.W."/>
            <person name="Priest M."/>
            <person name="Roberts A."/>
            <person name="Saif S."/>
            <person name="Shea T."/>
            <person name="Sisk P."/>
            <person name="Sykes S."/>
            <person name="Wortman J."/>
            <person name="Nusbaum C."/>
            <person name="Birren B."/>
        </authorList>
    </citation>
    <scope>NUCLEOTIDE SEQUENCE [LARGE SCALE GENOMIC DNA]</scope>
    <source>
        <strain evidence="1 2">DSM 19448</strain>
    </source>
</reference>
<organism evidence="1 2">
    <name type="scientific">Parabacteroides goldsteinii DSM 19448 = WAL 12034</name>
    <dbReference type="NCBI Taxonomy" id="927665"/>
    <lineage>
        <taxon>Bacteria</taxon>
        <taxon>Pseudomonadati</taxon>
        <taxon>Bacteroidota</taxon>
        <taxon>Bacteroidia</taxon>
        <taxon>Bacteroidales</taxon>
        <taxon>Tannerellaceae</taxon>
        <taxon>Parabacteroides</taxon>
    </lineage>
</organism>
<gene>
    <name evidence="1" type="ORF">HMPREF1535_04210</name>
</gene>
<proteinExistence type="predicted"/>
<evidence type="ECO:0000313" key="1">
    <source>
        <dbReference type="EMBL" id="KKB48981.1"/>
    </source>
</evidence>
<accession>A0A0F5ITU8</accession>
<dbReference type="RefSeq" id="WP_046147327.1">
    <property type="nucleotide sequence ID" value="NZ_KQ033913.1"/>
</dbReference>
<protein>
    <submittedName>
        <fullName evidence="1">Uncharacterized protein</fullName>
    </submittedName>
</protein>
<dbReference type="AlphaFoldDB" id="A0A0F5ITU8"/>
<dbReference type="EMBL" id="AQHV01000021">
    <property type="protein sequence ID" value="KKB48981.1"/>
    <property type="molecule type" value="Genomic_DNA"/>
</dbReference>